<feature type="region of interest" description="Disordered" evidence="1">
    <location>
        <begin position="1"/>
        <end position="110"/>
    </location>
</feature>
<sequence length="110" mass="12654">MAAIKAHQEPCLSWRFQDVRESESHNTTPPPSQPDFPQCPLSSSLTIKSLHPKYRRLQPQPTGTHPIESRGEKRNDQEKRREMKKDEHTNHPPCSAAAEGDTRHLSRPQR</sequence>
<name>A0ABQ9RAR4_9PEZI</name>
<gene>
    <name evidence="2" type="ORF">CTAM01_06980</name>
</gene>
<feature type="compositionally biased region" description="Basic and acidic residues" evidence="1">
    <location>
        <begin position="67"/>
        <end position="90"/>
    </location>
</feature>
<organism evidence="2 3">
    <name type="scientific">Colletotrichum tamarilloi</name>
    <dbReference type="NCBI Taxonomy" id="1209934"/>
    <lineage>
        <taxon>Eukaryota</taxon>
        <taxon>Fungi</taxon>
        <taxon>Dikarya</taxon>
        <taxon>Ascomycota</taxon>
        <taxon>Pezizomycotina</taxon>
        <taxon>Sordariomycetes</taxon>
        <taxon>Hypocreomycetidae</taxon>
        <taxon>Glomerellales</taxon>
        <taxon>Glomerellaceae</taxon>
        <taxon>Colletotrichum</taxon>
        <taxon>Colletotrichum acutatum species complex</taxon>
    </lineage>
</organism>
<dbReference type="Proteomes" id="UP001227543">
    <property type="component" value="Unassembled WGS sequence"/>
</dbReference>
<proteinExistence type="predicted"/>
<protein>
    <submittedName>
        <fullName evidence="2">Uncharacterized protein</fullName>
    </submittedName>
</protein>
<dbReference type="EMBL" id="MLFU01000020">
    <property type="protein sequence ID" value="KAK1499786.1"/>
    <property type="molecule type" value="Genomic_DNA"/>
</dbReference>
<accession>A0ABQ9RAR4</accession>
<comment type="caution">
    <text evidence="2">The sequence shown here is derived from an EMBL/GenBank/DDBJ whole genome shotgun (WGS) entry which is preliminary data.</text>
</comment>
<evidence type="ECO:0000313" key="3">
    <source>
        <dbReference type="Proteomes" id="UP001227543"/>
    </source>
</evidence>
<reference evidence="2 3" key="1">
    <citation type="submission" date="2016-10" db="EMBL/GenBank/DDBJ databases">
        <title>The genome sequence of Colletotrichum fioriniae PJ7.</title>
        <authorList>
            <person name="Baroncelli R."/>
        </authorList>
    </citation>
    <scope>NUCLEOTIDE SEQUENCE [LARGE SCALE GENOMIC DNA]</scope>
    <source>
        <strain evidence="2 3">Tom-12</strain>
    </source>
</reference>
<evidence type="ECO:0000256" key="1">
    <source>
        <dbReference type="SAM" id="MobiDB-lite"/>
    </source>
</evidence>
<evidence type="ECO:0000313" key="2">
    <source>
        <dbReference type="EMBL" id="KAK1499786.1"/>
    </source>
</evidence>
<keyword evidence="3" id="KW-1185">Reference proteome</keyword>
<dbReference type="RefSeq" id="XP_060382507.1">
    <property type="nucleotide sequence ID" value="XM_060523005.1"/>
</dbReference>
<dbReference type="GeneID" id="85407243"/>